<keyword evidence="4" id="KW-1185">Reference proteome</keyword>
<dbReference type="RefSeq" id="WP_341352781.1">
    <property type="nucleotide sequence ID" value="NZ_CBCSAJ010000147.1"/>
</dbReference>
<keyword evidence="1" id="KW-0479">Metal-binding</keyword>
<dbReference type="Pfam" id="PF13875">
    <property type="entry name" value="DUF4202"/>
    <property type="match status" value="1"/>
</dbReference>
<dbReference type="Gene3D" id="3.40.50.1400">
    <property type="match status" value="2"/>
</dbReference>
<accession>A0ABW4DPY7</accession>
<dbReference type="CDD" id="cd03416">
    <property type="entry name" value="CbiX_SirB_N"/>
    <property type="match status" value="1"/>
</dbReference>
<evidence type="ECO:0000313" key="4">
    <source>
        <dbReference type="Proteomes" id="UP001597302"/>
    </source>
</evidence>
<keyword evidence="2" id="KW-0456">Lyase</keyword>
<dbReference type="Proteomes" id="UP001597302">
    <property type="component" value="Unassembled WGS sequence"/>
</dbReference>
<name>A0ABW4DPY7_9RHOB</name>
<reference evidence="4" key="1">
    <citation type="journal article" date="2019" name="Int. J. Syst. Evol. Microbiol.">
        <title>The Global Catalogue of Microorganisms (GCM) 10K type strain sequencing project: providing services to taxonomists for standard genome sequencing and annotation.</title>
        <authorList>
            <consortium name="The Broad Institute Genomics Platform"/>
            <consortium name="The Broad Institute Genome Sequencing Center for Infectious Disease"/>
            <person name="Wu L."/>
            <person name="Ma J."/>
        </authorList>
    </citation>
    <scope>NUCLEOTIDE SEQUENCE [LARGE SCALE GENOMIC DNA]</scope>
    <source>
        <strain evidence="4">CCM 8875</strain>
    </source>
</reference>
<dbReference type="EMBL" id="JBHTOQ010000003">
    <property type="protein sequence ID" value="MFD1479799.1"/>
    <property type="molecule type" value="Genomic_DNA"/>
</dbReference>
<dbReference type="PANTHER" id="PTHR41729:SF1">
    <property type="entry name" value="GLUTAMYL-TRNA SYNTHETASE"/>
    <property type="match status" value="1"/>
</dbReference>
<sequence length="423" mass="45921">MTTRLDHAFAAIDAANAHDPKLQDGQPANLLYGQRMTAEQQRLFPQADDALRIACRGQHVERWLLPRSDYPMNRPGYLQWRQEQGRRHADRIAGIMADAGYDADGIAAARRMLTKQGIKRDPQVQALEDVICFTFIRWYLGDFMAEQPDDKLPRIIEKTARKMSAEGRARAMAEFDMPDALAQYFIEADQPRTITRAVIVSHGQPGDPEPQQAAIEALAAQVAAHAPGVEVLGATLAMEGALAATCRSDCIVYPMFMAEGWFTGTELPRRLTKAGAPGAQIMRPFGTDPGLPGLITDIAAQAAQAQGWDLASVTLLLSAHGSQRSQASHDITMALADTLAPHFARVVPGFVEQEPFIADAAQGLDRAISLPLFALRAEHVLDDLPQALDQAGFSGPRLDPVGLAPEVPAMIARSIAAELASLR</sequence>
<dbReference type="Pfam" id="PF01903">
    <property type="entry name" value="CbiX"/>
    <property type="match status" value="1"/>
</dbReference>
<protein>
    <submittedName>
        <fullName evidence="3">DUF4202 family protein</fullName>
    </submittedName>
</protein>
<evidence type="ECO:0000256" key="1">
    <source>
        <dbReference type="ARBA" id="ARBA00022723"/>
    </source>
</evidence>
<gene>
    <name evidence="3" type="ORF">ACFQ5P_00685</name>
</gene>
<dbReference type="InterPro" id="IPR002762">
    <property type="entry name" value="CbiX-like"/>
</dbReference>
<proteinExistence type="predicted"/>
<dbReference type="InterPro" id="IPR025255">
    <property type="entry name" value="DUF4202"/>
</dbReference>
<dbReference type="SUPFAM" id="SSF53800">
    <property type="entry name" value="Chelatase"/>
    <property type="match status" value="2"/>
</dbReference>
<comment type="caution">
    <text evidence="3">The sequence shown here is derived from an EMBL/GenBank/DDBJ whole genome shotgun (WGS) entry which is preliminary data.</text>
</comment>
<evidence type="ECO:0000256" key="2">
    <source>
        <dbReference type="ARBA" id="ARBA00023239"/>
    </source>
</evidence>
<evidence type="ECO:0000313" key="3">
    <source>
        <dbReference type="EMBL" id="MFD1479799.1"/>
    </source>
</evidence>
<organism evidence="3 4">
    <name type="scientific">Paracoccus nototheniae</name>
    <dbReference type="NCBI Taxonomy" id="2489002"/>
    <lineage>
        <taxon>Bacteria</taxon>
        <taxon>Pseudomonadati</taxon>
        <taxon>Pseudomonadota</taxon>
        <taxon>Alphaproteobacteria</taxon>
        <taxon>Rhodobacterales</taxon>
        <taxon>Paracoccaceae</taxon>
        <taxon>Paracoccus</taxon>
    </lineage>
</organism>
<dbReference type="PANTHER" id="PTHR41729">
    <property type="entry name" value="GLUTAMYL-TRNA SYNTHETASE"/>
    <property type="match status" value="1"/>
</dbReference>